<dbReference type="EMBL" id="FMZW01000020">
    <property type="protein sequence ID" value="SDE10599.1"/>
    <property type="molecule type" value="Genomic_DNA"/>
</dbReference>
<feature type="transmembrane region" description="Helical" evidence="1">
    <location>
        <begin position="21"/>
        <end position="40"/>
    </location>
</feature>
<name>A0A1G7A6Z7_9BRAD</name>
<organism evidence="2 3">
    <name type="scientific">Bradyrhizobium brasilense</name>
    <dbReference type="NCBI Taxonomy" id="1419277"/>
    <lineage>
        <taxon>Bacteria</taxon>
        <taxon>Pseudomonadati</taxon>
        <taxon>Pseudomonadota</taxon>
        <taxon>Alphaproteobacteria</taxon>
        <taxon>Hyphomicrobiales</taxon>
        <taxon>Nitrobacteraceae</taxon>
        <taxon>Bradyrhizobium</taxon>
    </lineage>
</organism>
<gene>
    <name evidence="2" type="ORF">SAMN05216337_10209</name>
</gene>
<evidence type="ECO:0000313" key="2">
    <source>
        <dbReference type="EMBL" id="SDE10599.1"/>
    </source>
</evidence>
<proteinExistence type="predicted"/>
<keyword evidence="1" id="KW-0472">Membrane</keyword>
<protein>
    <submittedName>
        <fullName evidence="2">Uncharacterized protein</fullName>
    </submittedName>
</protein>
<keyword evidence="1" id="KW-0812">Transmembrane</keyword>
<dbReference type="Proteomes" id="UP000199245">
    <property type="component" value="Unassembled WGS sequence"/>
</dbReference>
<evidence type="ECO:0000313" key="3">
    <source>
        <dbReference type="Proteomes" id="UP000199245"/>
    </source>
</evidence>
<reference evidence="2 3" key="1">
    <citation type="submission" date="2016-10" db="EMBL/GenBank/DDBJ databases">
        <authorList>
            <person name="de Groot N.N."/>
        </authorList>
    </citation>
    <scope>NUCLEOTIDE SEQUENCE [LARGE SCALE GENOMIC DNA]</scope>
    <source>
        <strain evidence="2 3">R5</strain>
    </source>
</reference>
<keyword evidence="1" id="KW-1133">Transmembrane helix</keyword>
<dbReference type="AlphaFoldDB" id="A0A1G7A6Z7"/>
<sequence>MFRPRFDIRHSQPKVQLMNLIDRYFFAATITVTIVLWLYLGLLVAGS</sequence>
<evidence type="ECO:0000256" key="1">
    <source>
        <dbReference type="SAM" id="Phobius"/>
    </source>
</evidence>
<accession>A0A1G7A6Z7</accession>